<feature type="region of interest" description="Disordered" evidence="1">
    <location>
        <begin position="249"/>
        <end position="275"/>
    </location>
</feature>
<keyword evidence="2" id="KW-0812">Transmembrane</keyword>
<feature type="transmembrane region" description="Helical" evidence="2">
    <location>
        <begin position="63"/>
        <end position="83"/>
    </location>
</feature>
<dbReference type="RefSeq" id="WP_284257279.1">
    <property type="nucleotide sequence ID" value="NZ_BSOS01000026.1"/>
</dbReference>
<evidence type="ECO:0000256" key="2">
    <source>
        <dbReference type="SAM" id="Phobius"/>
    </source>
</evidence>
<sequence>MNSVTVNSIYNTDPDAHEVARLPGEALDHTESDKASEQLAAPGTDGLFAEPDQRSCTSAKNNFPLYAGVGMVALLMAAGYFIVHSVKSHHPLQATQTSTVHLAQVPPISIAQLAPSASLAKVPLPKSPPAILHQKYVPQPPSAELSELDGFRLGAPPDNLDITQPQTLPSAGEAAAPSPLPLQATSIIHHPATPQAASTGLLAAHTPPASPNPNANPTPHPASPGSPFKVTSISAPKPTLALIPPAAINPGDQVSAPAKYGTTPTPQAAPAQAAPAKQASEVTLAGAMAGSLSPAQQTELFQLVTELATMERDDRIKQAVLTGEVEQLSALTTNRLEDYDRRLSMLEAQTAVSGAMQAGSNGAVEAAIAPAPLVQAPVAANASNTSGATPAQAAPAVPSATVLPSTGPAIAAQYHVQAASPGLAMLSVVGGDGSPLVVQVGNIIPGYGKVLGVVQQGDSWVVQTQSGNIE</sequence>
<feature type="compositionally biased region" description="Low complexity" evidence="1">
    <location>
        <begin position="262"/>
        <end position="275"/>
    </location>
</feature>
<protein>
    <recommendedName>
        <fullName evidence="5">Type IV pilus biogenesis protein PilP</fullName>
    </recommendedName>
</protein>
<evidence type="ECO:0000313" key="4">
    <source>
        <dbReference type="Proteomes" id="UP001156641"/>
    </source>
</evidence>
<evidence type="ECO:0000313" key="3">
    <source>
        <dbReference type="EMBL" id="GLR66579.1"/>
    </source>
</evidence>
<feature type="region of interest" description="Disordered" evidence="1">
    <location>
        <begin position="141"/>
        <end position="178"/>
    </location>
</feature>
<proteinExistence type="predicted"/>
<evidence type="ECO:0000256" key="1">
    <source>
        <dbReference type="SAM" id="MobiDB-lite"/>
    </source>
</evidence>
<keyword evidence="2" id="KW-0472">Membrane</keyword>
<feature type="region of interest" description="Disordered" evidence="1">
    <location>
        <begin position="202"/>
        <end position="232"/>
    </location>
</feature>
<keyword evidence="2" id="KW-1133">Transmembrane helix</keyword>
<dbReference type="Proteomes" id="UP001156641">
    <property type="component" value="Unassembled WGS sequence"/>
</dbReference>
<name>A0ABQ6A277_9PROT</name>
<gene>
    <name evidence="3" type="ORF">GCM10010909_12590</name>
</gene>
<feature type="compositionally biased region" description="Pro residues" evidence="1">
    <location>
        <begin position="208"/>
        <end position="224"/>
    </location>
</feature>
<evidence type="ECO:0008006" key="5">
    <source>
        <dbReference type="Google" id="ProtNLM"/>
    </source>
</evidence>
<keyword evidence="4" id="KW-1185">Reference proteome</keyword>
<organism evidence="3 4">
    <name type="scientific">Acidocella aquatica</name>
    <dbReference type="NCBI Taxonomy" id="1922313"/>
    <lineage>
        <taxon>Bacteria</taxon>
        <taxon>Pseudomonadati</taxon>
        <taxon>Pseudomonadota</taxon>
        <taxon>Alphaproteobacteria</taxon>
        <taxon>Acetobacterales</taxon>
        <taxon>Acidocellaceae</taxon>
        <taxon>Acidocella</taxon>
    </lineage>
</organism>
<dbReference type="EMBL" id="BSOS01000026">
    <property type="protein sequence ID" value="GLR66579.1"/>
    <property type="molecule type" value="Genomic_DNA"/>
</dbReference>
<reference evidence="4" key="1">
    <citation type="journal article" date="2019" name="Int. J. Syst. Evol. Microbiol.">
        <title>The Global Catalogue of Microorganisms (GCM) 10K type strain sequencing project: providing services to taxonomists for standard genome sequencing and annotation.</title>
        <authorList>
            <consortium name="The Broad Institute Genomics Platform"/>
            <consortium name="The Broad Institute Genome Sequencing Center for Infectious Disease"/>
            <person name="Wu L."/>
            <person name="Ma J."/>
        </authorList>
    </citation>
    <scope>NUCLEOTIDE SEQUENCE [LARGE SCALE GENOMIC DNA]</scope>
    <source>
        <strain evidence="4">NBRC 112502</strain>
    </source>
</reference>
<accession>A0ABQ6A277</accession>
<comment type="caution">
    <text evidence="3">The sequence shown here is derived from an EMBL/GenBank/DDBJ whole genome shotgun (WGS) entry which is preliminary data.</text>
</comment>